<dbReference type="SUPFAM" id="SSF53756">
    <property type="entry name" value="UDP-Glycosyltransferase/glycogen phosphorylase"/>
    <property type="match status" value="1"/>
</dbReference>
<evidence type="ECO:0000256" key="10">
    <source>
        <dbReference type="ARBA" id="ARBA00032047"/>
    </source>
</evidence>
<sequence>MKIAFVFTDLHRIGGASKFFRDAANGLCERGHDIVVIAQKINQEIFKFNDKICLIEVSGFVQANPLYWLCFNKIKKKYLKILNEVDAEIFFSHNFPTNYFCAILKKQAKFKHIYYCHEPFRFCYDRKYSFTNASFLLKFFSLYSRFFLKRHDLKGAKHADLILCNSKFTKKNVKKIYQKVGYVHYPLLNLSSENVTKNNRSFNIEEKFDLKNKISIFSLGLSNHMKGTKSLISIFKKVSLEIPEITLLIGGLMKKENEKLIKKLVKKYHIPKTNVKFCGYIEEDKLKYYYLNSNITFYTAIDEPFGLIPLESMNYGTPVIAFEGGPSETIIDGLTGYLIKNQDNNQFAQKALKLIKDKELYHKFSMNAKTHVKEMFNYERSISDLELIFQKVIFGKL</sequence>
<dbReference type="Gene3D" id="3.40.50.2000">
    <property type="entry name" value="Glycogen Phosphorylase B"/>
    <property type="match status" value="2"/>
</dbReference>
<keyword evidence="5" id="KW-0808">Transferase</keyword>
<organism evidence="17">
    <name type="scientific">marine sediment metagenome</name>
    <dbReference type="NCBI Taxonomy" id="412755"/>
    <lineage>
        <taxon>unclassified sequences</taxon>
        <taxon>metagenomes</taxon>
        <taxon>ecological metagenomes</taxon>
    </lineage>
</organism>
<dbReference type="PANTHER" id="PTHR45918">
    <property type="entry name" value="ALPHA-1,3/1,6-MANNOSYLTRANSFERASE ALG2"/>
    <property type="match status" value="1"/>
</dbReference>
<dbReference type="CDD" id="cd03801">
    <property type="entry name" value="GT4_PimA-like"/>
    <property type="match status" value="1"/>
</dbReference>
<evidence type="ECO:0000256" key="3">
    <source>
        <dbReference type="ARBA" id="ARBA00011969"/>
    </source>
</evidence>
<evidence type="ECO:0000256" key="11">
    <source>
        <dbReference type="ARBA" id="ARBA00032333"/>
    </source>
</evidence>
<proteinExistence type="predicted"/>
<comment type="subcellular location">
    <subcellularLocation>
        <location evidence="1">Endoplasmic reticulum membrane</location>
    </subcellularLocation>
</comment>
<evidence type="ECO:0000313" key="17">
    <source>
        <dbReference type="EMBL" id="KKN05412.1"/>
    </source>
</evidence>
<comment type="caution">
    <text evidence="17">The sequence shown here is derived from an EMBL/GenBank/DDBJ whole genome shotgun (WGS) entry which is preliminary data.</text>
</comment>
<protein>
    <recommendedName>
        <fullName evidence="10">GDP-Man:Man(1)GlcNAc(2)-PP-Dol alpha-1,3-mannosyltransferase</fullName>
        <ecNumber evidence="4">2.4.1.132</ecNumber>
        <ecNumber evidence="3">2.4.1.257</ecNumber>
    </recommendedName>
    <alternativeName>
        <fullName evidence="12">GDP-Man:Man(1)GlcNAc(2)-PP-dolichol mannosyltransferase</fullName>
    </alternativeName>
    <alternativeName>
        <fullName evidence="11">GDP-Man:Man(2)GlcNAc(2)-PP-Dol alpha-1,6-mannosyltransferase</fullName>
    </alternativeName>
</protein>
<reference evidence="17" key="1">
    <citation type="journal article" date="2015" name="Nature">
        <title>Complex archaea that bridge the gap between prokaryotes and eukaryotes.</title>
        <authorList>
            <person name="Spang A."/>
            <person name="Saw J.H."/>
            <person name="Jorgensen S.L."/>
            <person name="Zaremba-Niedzwiedzka K."/>
            <person name="Martijn J."/>
            <person name="Lind A.E."/>
            <person name="van Eijk R."/>
            <person name="Schleper C."/>
            <person name="Guy L."/>
            <person name="Ettema T.J."/>
        </authorList>
    </citation>
    <scope>NUCLEOTIDE SEQUENCE</scope>
</reference>
<evidence type="ECO:0000256" key="5">
    <source>
        <dbReference type="ARBA" id="ARBA00022679"/>
    </source>
</evidence>
<evidence type="ECO:0000256" key="2">
    <source>
        <dbReference type="ARBA" id="ARBA00004922"/>
    </source>
</evidence>
<dbReference type="EC" id="2.4.1.257" evidence="3"/>
<gene>
    <name evidence="17" type="ORF">LCGC14_1087660</name>
</gene>
<evidence type="ECO:0000259" key="15">
    <source>
        <dbReference type="Pfam" id="PF00534"/>
    </source>
</evidence>
<comment type="catalytic activity">
    <reaction evidence="13">
        <text>a beta-D-Man-(1-&gt;4)-beta-D-GlcNAc-(1-&gt;4)-alpha-D-GlcNAc-diphospho-di-trans,poly-cis-dolichol + GDP-alpha-D-mannose = an alpha-D-Man-(1-&gt;3)-beta-D-Man-(1-&gt;4)-beta-D-GlcNAc-(1-&gt;4)-alpha-D-GlcNAc-diphospho-di-trans,poly-cis-dolichol + GDP + H(+)</text>
        <dbReference type="Rhea" id="RHEA:29515"/>
        <dbReference type="Rhea" id="RHEA-COMP:19511"/>
        <dbReference type="Rhea" id="RHEA-COMP:19513"/>
        <dbReference type="ChEBI" id="CHEBI:15378"/>
        <dbReference type="ChEBI" id="CHEBI:57527"/>
        <dbReference type="ChEBI" id="CHEBI:58189"/>
        <dbReference type="ChEBI" id="CHEBI:58472"/>
        <dbReference type="ChEBI" id="CHEBI:132510"/>
        <dbReference type="EC" id="2.4.1.132"/>
    </reaction>
    <physiologicalReaction direction="left-to-right" evidence="13">
        <dbReference type="Rhea" id="RHEA:29516"/>
    </physiologicalReaction>
</comment>
<dbReference type="GO" id="GO:0005789">
    <property type="term" value="C:endoplasmic reticulum membrane"/>
    <property type="evidence" value="ECO:0007669"/>
    <property type="project" value="UniProtKB-SubCell"/>
</dbReference>
<evidence type="ECO:0000256" key="14">
    <source>
        <dbReference type="ARBA" id="ARBA00045104"/>
    </source>
</evidence>
<keyword evidence="7" id="KW-0256">Endoplasmic reticulum</keyword>
<dbReference type="EMBL" id="LAZR01004809">
    <property type="protein sequence ID" value="KKN05412.1"/>
    <property type="molecule type" value="Genomic_DNA"/>
</dbReference>
<dbReference type="InterPro" id="IPR001296">
    <property type="entry name" value="Glyco_trans_1"/>
</dbReference>
<evidence type="ECO:0000256" key="8">
    <source>
        <dbReference type="ARBA" id="ARBA00022989"/>
    </source>
</evidence>
<dbReference type="EC" id="2.4.1.132" evidence="4"/>
<dbReference type="InterPro" id="IPR027054">
    <property type="entry name" value="ALG2"/>
</dbReference>
<evidence type="ECO:0000256" key="12">
    <source>
        <dbReference type="ARBA" id="ARBA00032874"/>
    </source>
</evidence>
<keyword evidence="9" id="KW-0472">Membrane</keyword>
<comment type="catalytic activity">
    <reaction evidence="14">
        <text>an alpha-D-Man-(1-&gt;3)-beta-D-Man-(1-&gt;4)-beta-D-GlcNAc-(1-&gt;4)-alpha-D-GlcNAc-diphospho-di-trans,poly-cis-dolichol + GDP-alpha-D-mannose = an alpha-D-Man-(1-&gt;3)-[alpha-D-Man-(1-&gt;6)]-beta-D-Man-(1-&gt;4)-beta-D-GlcNAc-(1-&gt;4)-alpha-D-GlcNAc-diphospho-di-trans,poly-cis-dolichol + GDP + H(+)</text>
        <dbReference type="Rhea" id="RHEA:29519"/>
        <dbReference type="Rhea" id="RHEA-COMP:19513"/>
        <dbReference type="Rhea" id="RHEA-COMP:19515"/>
        <dbReference type="ChEBI" id="CHEBI:15378"/>
        <dbReference type="ChEBI" id="CHEBI:57527"/>
        <dbReference type="ChEBI" id="CHEBI:58189"/>
        <dbReference type="ChEBI" id="CHEBI:132510"/>
        <dbReference type="ChEBI" id="CHEBI:132511"/>
        <dbReference type="EC" id="2.4.1.257"/>
    </reaction>
    <physiologicalReaction direction="left-to-right" evidence="14">
        <dbReference type="Rhea" id="RHEA:29520"/>
    </physiologicalReaction>
</comment>
<dbReference type="Pfam" id="PF13439">
    <property type="entry name" value="Glyco_transf_4"/>
    <property type="match status" value="1"/>
</dbReference>
<dbReference type="GO" id="GO:0004378">
    <property type="term" value="F:GDP-Man:Man(1)GlcNAc(2)-PP-Dol alpha-1,3-mannosyltransferase activity"/>
    <property type="evidence" value="ECO:0007669"/>
    <property type="project" value="UniProtKB-EC"/>
</dbReference>
<accession>A0A0F9N112</accession>
<feature type="domain" description="Glycosyl transferase family 1" evidence="15">
    <location>
        <begin position="208"/>
        <end position="370"/>
    </location>
</feature>
<keyword evidence="6" id="KW-0812">Transmembrane</keyword>
<evidence type="ECO:0000256" key="6">
    <source>
        <dbReference type="ARBA" id="ARBA00022692"/>
    </source>
</evidence>
<evidence type="ECO:0000256" key="1">
    <source>
        <dbReference type="ARBA" id="ARBA00004586"/>
    </source>
</evidence>
<dbReference type="InterPro" id="IPR028098">
    <property type="entry name" value="Glyco_trans_4-like_N"/>
</dbReference>
<evidence type="ECO:0000256" key="13">
    <source>
        <dbReference type="ARBA" id="ARBA00045103"/>
    </source>
</evidence>
<evidence type="ECO:0000256" key="7">
    <source>
        <dbReference type="ARBA" id="ARBA00022824"/>
    </source>
</evidence>
<evidence type="ECO:0000256" key="4">
    <source>
        <dbReference type="ARBA" id="ARBA00012649"/>
    </source>
</evidence>
<dbReference type="GO" id="GO:0102704">
    <property type="term" value="F:GDP-Man:Man(2)GlcNAc(2)-PP-Dol alpha-1,6-mannosyltransferase activity"/>
    <property type="evidence" value="ECO:0007669"/>
    <property type="project" value="UniProtKB-EC"/>
</dbReference>
<keyword evidence="8" id="KW-1133">Transmembrane helix</keyword>
<evidence type="ECO:0000256" key="9">
    <source>
        <dbReference type="ARBA" id="ARBA00023136"/>
    </source>
</evidence>
<feature type="domain" description="Glycosyltransferase subfamily 4-like N-terminal" evidence="16">
    <location>
        <begin position="13"/>
        <end position="177"/>
    </location>
</feature>
<dbReference type="PANTHER" id="PTHR45918:SF1">
    <property type="entry name" value="ALPHA-1,3_1,6-MANNOSYLTRANSFERASE ALG2"/>
    <property type="match status" value="1"/>
</dbReference>
<dbReference type="AlphaFoldDB" id="A0A0F9N112"/>
<comment type="pathway">
    <text evidence="2">Protein modification; protein glycosylation.</text>
</comment>
<dbReference type="Pfam" id="PF00534">
    <property type="entry name" value="Glycos_transf_1"/>
    <property type="match status" value="1"/>
</dbReference>
<name>A0A0F9N112_9ZZZZ</name>
<evidence type="ECO:0000259" key="16">
    <source>
        <dbReference type="Pfam" id="PF13439"/>
    </source>
</evidence>